<keyword evidence="1" id="KW-1133">Transmembrane helix</keyword>
<evidence type="ECO:0000256" key="1">
    <source>
        <dbReference type="SAM" id="Phobius"/>
    </source>
</evidence>
<dbReference type="InterPro" id="IPR055672">
    <property type="entry name" value="DUF7248"/>
</dbReference>
<keyword evidence="1" id="KW-0812">Transmembrane</keyword>
<feature type="transmembrane region" description="Helical" evidence="1">
    <location>
        <begin position="21"/>
        <end position="42"/>
    </location>
</feature>
<proteinExistence type="predicted"/>
<organism evidence="2">
    <name type="scientific">uncultured Caudovirales phage</name>
    <dbReference type="NCBI Taxonomy" id="2100421"/>
    <lineage>
        <taxon>Viruses</taxon>
        <taxon>Duplodnaviria</taxon>
        <taxon>Heunggongvirae</taxon>
        <taxon>Uroviricota</taxon>
        <taxon>Caudoviricetes</taxon>
        <taxon>Peduoviridae</taxon>
        <taxon>Maltschvirus</taxon>
        <taxon>Maltschvirus maltsch</taxon>
    </lineage>
</organism>
<dbReference type="EMBL" id="LR796787">
    <property type="protein sequence ID" value="CAB4166475.1"/>
    <property type="molecule type" value="Genomic_DNA"/>
</dbReference>
<gene>
    <name evidence="2" type="ORF">UFOVP835_37</name>
</gene>
<name>A0A6J5PBK8_9CAUD</name>
<protein>
    <submittedName>
        <fullName evidence="2">Uncharacterized protein</fullName>
    </submittedName>
</protein>
<dbReference type="Pfam" id="PF23906">
    <property type="entry name" value="DUF7248"/>
    <property type="match status" value="1"/>
</dbReference>
<sequence length="74" mass="8340">MKSWNTDFDKRFNRMQRFVTWFIGGVLVLILCIWVGGAVLAYKAVTVAGEQDWSGGIKPVIERLWCGKPGCFGD</sequence>
<keyword evidence="1" id="KW-0472">Membrane</keyword>
<evidence type="ECO:0000313" key="2">
    <source>
        <dbReference type="EMBL" id="CAB4166475.1"/>
    </source>
</evidence>
<reference evidence="2" key="1">
    <citation type="submission" date="2020-04" db="EMBL/GenBank/DDBJ databases">
        <authorList>
            <person name="Chiriac C."/>
            <person name="Salcher M."/>
            <person name="Ghai R."/>
            <person name="Kavagutti S V."/>
        </authorList>
    </citation>
    <scope>NUCLEOTIDE SEQUENCE</scope>
</reference>
<accession>A0A6J5PBK8</accession>